<dbReference type="PANTHER" id="PTHR30349">
    <property type="entry name" value="PHAGE INTEGRASE-RELATED"/>
    <property type="match status" value="1"/>
</dbReference>
<dbReference type="PROSITE" id="PS51898">
    <property type="entry name" value="TYR_RECOMBINASE"/>
    <property type="match status" value="1"/>
</dbReference>
<keyword evidence="2 4" id="KW-0238">DNA-binding</keyword>
<dbReference type="InterPro" id="IPR011010">
    <property type="entry name" value="DNA_brk_join_enz"/>
</dbReference>
<dbReference type="EMBL" id="LPVJ01000006">
    <property type="protein sequence ID" value="KUO97036.1"/>
    <property type="molecule type" value="Genomic_DNA"/>
</dbReference>
<accession>A0A117SYJ5</accession>
<dbReference type="GO" id="GO:0003677">
    <property type="term" value="F:DNA binding"/>
    <property type="evidence" value="ECO:0007669"/>
    <property type="project" value="UniProtKB-UniRule"/>
</dbReference>
<evidence type="ECO:0000256" key="2">
    <source>
        <dbReference type="ARBA" id="ARBA00023125"/>
    </source>
</evidence>
<feature type="domain" description="Tyr recombinase" evidence="5">
    <location>
        <begin position="126"/>
        <end position="308"/>
    </location>
</feature>
<evidence type="ECO:0000259" key="5">
    <source>
        <dbReference type="PROSITE" id="PS51898"/>
    </source>
</evidence>
<protein>
    <recommendedName>
        <fullName evidence="10">Integrase</fullName>
    </recommendedName>
</protein>
<evidence type="ECO:0000256" key="1">
    <source>
        <dbReference type="ARBA" id="ARBA00008857"/>
    </source>
</evidence>
<evidence type="ECO:0000256" key="3">
    <source>
        <dbReference type="ARBA" id="ARBA00023172"/>
    </source>
</evidence>
<dbReference type="Gene3D" id="1.10.150.130">
    <property type="match status" value="1"/>
</dbReference>
<comment type="similarity">
    <text evidence="1">Belongs to the 'phage' integrase family.</text>
</comment>
<dbReference type="Pfam" id="PF13102">
    <property type="entry name" value="Phage_int_SAM_5"/>
    <property type="match status" value="1"/>
</dbReference>
<dbReference type="InterPro" id="IPR044068">
    <property type="entry name" value="CB"/>
</dbReference>
<evidence type="ECO:0000313" key="8">
    <source>
        <dbReference type="EMBL" id="KUO97053.1"/>
    </source>
</evidence>
<evidence type="ECO:0000313" key="7">
    <source>
        <dbReference type="EMBL" id="KUO97036.1"/>
    </source>
</evidence>
<dbReference type="AlphaFoldDB" id="A0A117SYJ5"/>
<dbReference type="SUPFAM" id="SSF56349">
    <property type="entry name" value="DNA breaking-rejoining enzymes"/>
    <property type="match status" value="1"/>
</dbReference>
<sequence>MMRTIREDNVVAIRRSSKVSVTLRTLADQYLISLERKQASVFTIKHERECINAILKRLPEDIAADSITTEYLEKHVFDDMRAQGLKPNTINGRIKTIRRVLSYAKEEGLVVTNAAYRLQKLIETDMGIPSFVEDQYMKILEQCKTTTFAGLRDKAIMALMLDNGIRLRELVDLDVDQVDLYGKLLKNVDGKTNTTEDLPLSEPMVRLLATYIKERGRYLTASPALFVTLDGKRLNRSTIQHAISDYGKRAGITNVRVSAHTFRHTFARMWILNGGDPFTLRRIMRHRTMDMVNKYIRLWGHEVVERHETFSPFARHKLL</sequence>
<keyword evidence="9" id="KW-1185">Reference proteome</keyword>
<reference evidence="8 9" key="1">
    <citation type="submission" date="2015-12" db="EMBL/GenBank/DDBJ databases">
        <title>Draft genome sequence of Acidibacillus ferrooxidans ITV001, isolated from a chalcopyrite acid mine drainage site in Brazil.</title>
        <authorList>
            <person name="Dall'Agnol H."/>
            <person name="Nancucheo I."/>
            <person name="Johnson B."/>
            <person name="Oliveira R."/>
            <person name="Leite L."/>
            <person name="Pylro V."/>
            <person name="Nunes G.L."/>
            <person name="Tzotzos G."/>
            <person name="Fernandes G.R."/>
            <person name="Dutra J."/>
            <person name="Orellana S.C."/>
            <person name="Oliveira G."/>
        </authorList>
    </citation>
    <scope>NUCLEOTIDE SEQUENCE [LARGE SCALE GENOMIC DNA]</scope>
    <source>
        <strain evidence="8">ITV001</strain>
        <strain evidence="9">ITV01</strain>
    </source>
</reference>
<dbReference type="RefSeq" id="WP_067711366.1">
    <property type="nucleotide sequence ID" value="NZ_LPVJ01000006.1"/>
</dbReference>
<dbReference type="EMBL" id="LPVJ01000006">
    <property type="protein sequence ID" value="KUO97053.1"/>
    <property type="molecule type" value="Genomic_DNA"/>
</dbReference>
<dbReference type="GO" id="GO:0006310">
    <property type="term" value="P:DNA recombination"/>
    <property type="evidence" value="ECO:0007669"/>
    <property type="project" value="UniProtKB-KW"/>
</dbReference>
<dbReference type="InterPro" id="IPR050090">
    <property type="entry name" value="Tyrosine_recombinase_XerCD"/>
</dbReference>
<keyword evidence="3" id="KW-0233">DNA recombination</keyword>
<comment type="caution">
    <text evidence="8">The sequence shown here is derived from an EMBL/GenBank/DDBJ whole genome shotgun (WGS) entry which is preliminary data.</text>
</comment>
<dbReference type="InterPro" id="IPR010998">
    <property type="entry name" value="Integrase_recombinase_N"/>
</dbReference>
<dbReference type="Pfam" id="PF00589">
    <property type="entry name" value="Phage_integrase"/>
    <property type="match status" value="1"/>
</dbReference>
<proteinExistence type="inferred from homology"/>
<organism evidence="8 9">
    <name type="scientific">Ferroacidibacillus organovorans</name>
    <dbReference type="NCBI Taxonomy" id="1765683"/>
    <lineage>
        <taxon>Bacteria</taxon>
        <taxon>Bacillati</taxon>
        <taxon>Bacillota</taxon>
        <taxon>Bacilli</taxon>
        <taxon>Bacillales</taxon>
        <taxon>Alicyclobacillaceae</taxon>
        <taxon>Ferroacidibacillus</taxon>
    </lineage>
</organism>
<dbReference type="InterPro" id="IPR025269">
    <property type="entry name" value="SAM-like_dom"/>
</dbReference>
<dbReference type="InterPro" id="IPR002104">
    <property type="entry name" value="Integrase_catalytic"/>
</dbReference>
<gene>
    <name evidence="7" type="ORF">ATW55_11985</name>
    <name evidence="8" type="ORF">ATW55_12075</name>
</gene>
<feature type="domain" description="Core-binding (CB)" evidence="6">
    <location>
        <begin position="21"/>
        <end position="105"/>
    </location>
</feature>
<name>A0A117SYJ5_9BACL</name>
<dbReference type="OrthoDB" id="107900at2"/>
<evidence type="ECO:0000256" key="4">
    <source>
        <dbReference type="PROSITE-ProRule" id="PRU01248"/>
    </source>
</evidence>
<dbReference type="PROSITE" id="PS51900">
    <property type="entry name" value="CB"/>
    <property type="match status" value="1"/>
</dbReference>
<evidence type="ECO:0008006" key="10">
    <source>
        <dbReference type="Google" id="ProtNLM"/>
    </source>
</evidence>
<dbReference type="InterPro" id="IPR013762">
    <property type="entry name" value="Integrase-like_cat_sf"/>
</dbReference>
<dbReference type="Proteomes" id="UP000053557">
    <property type="component" value="Unassembled WGS sequence"/>
</dbReference>
<dbReference type="GO" id="GO:0015074">
    <property type="term" value="P:DNA integration"/>
    <property type="evidence" value="ECO:0007669"/>
    <property type="project" value="InterPro"/>
</dbReference>
<evidence type="ECO:0000313" key="9">
    <source>
        <dbReference type="Proteomes" id="UP000053557"/>
    </source>
</evidence>
<dbReference type="PANTHER" id="PTHR30349:SF41">
    <property type="entry name" value="INTEGRASE_RECOMBINASE PROTEIN MJ0367-RELATED"/>
    <property type="match status" value="1"/>
</dbReference>
<evidence type="ECO:0000259" key="6">
    <source>
        <dbReference type="PROSITE" id="PS51900"/>
    </source>
</evidence>
<dbReference type="Gene3D" id="1.10.443.10">
    <property type="entry name" value="Intergrase catalytic core"/>
    <property type="match status" value="1"/>
</dbReference>